<keyword evidence="4" id="KW-1185">Reference proteome</keyword>
<dbReference type="CDD" id="cd00085">
    <property type="entry name" value="HNHc"/>
    <property type="match status" value="1"/>
</dbReference>
<gene>
    <name evidence="3" type="ORF">CHRY9293_02795</name>
</gene>
<accession>A0A6N4XDQ0</accession>
<feature type="region of interest" description="Disordered" evidence="1">
    <location>
        <begin position="82"/>
        <end position="106"/>
    </location>
</feature>
<evidence type="ECO:0000256" key="1">
    <source>
        <dbReference type="SAM" id="MobiDB-lite"/>
    </source>
</evidence>
<proteinExistence type="predicted"/>
<dbReference type="Proteomes" id="UP000445144">
    <property type="component" value="Unassembled WGS sequence"/>
</dbReference>
<sequence>MSRIKGRPSKYQKSLQNDENWKEVKRKVKIRDKHQCRICGEKIGLDVHHITYFVDGETIRGQELEHLQWLITVCRKDHKIIHKNPNHPLNPRNRLKQNGETYKSVS</sequence>
<evidence type="ECO:0000313" key="3">
    <source>
        <dbReference type="EMBL" id="CAA7196720.1"/>
    </source>
</evidence>
<dbReference type="AlphaFoldDB" id="A0A6N4XDQ0"/>
<dbReference type="EMBL" id="CACVBR010000030">
    <property type="protein sequence ID" value="CAA7196720.1"/>
    <property type="molecule type" value="Genomic_DNA"/>
</dbReference>
<evidence type="ECO:0000259" key="2">
    <source>
        <dbReference type="SMART" id="SM00507"/>
    </source>
</evidence>
<organism evidence="3 4">
    <name type="scientific">Chryseobacterium potabilaquae</name>
    <dbReference type="NCBI Taxonomy" id="2675057"/>
    <lineage>
        <taxon>Bacteria</taxon>
        <taxon>Pseudomonadati</taxon>
        <taxon>Bacteroidota</taxon>
        <taxon>Flavobacteriia</taxon>
        <taxon>Flavobacteriales</taxon>
        <taxon>Weeksellaceae</taxon>
        <taxon>Chryseobacterium group</taxon>
        <taxon>Chryseobacterium</taxon>
    </lineage>
</organism>
<dbReference type="InterPro" id="IPR003615">
    <property type="entry name" value="HNH_nuc"/>
</dbReference>
<name>A0A6N4XDQ0_9FLAO</name>
<protein>
    <recommendedName>
        <fullName evidence="2">HNH nuclease domain-containing protein</fullName>
    </recommendedName>
</protein>
<dbReference type="SMART" id="SM00507">
    <property type="entry name" value="HNHc"/>
    <property type="match status" value="1"/>
</dbReference>
<feature type="domain" description="HNH nuclease" evidence="2">
    <location>
        <begin position="23"/>
        <end position="79"/>
    </location>
</feature>
<reference evidence="3 4" key="1">
    <citation type="submission" date="2020-01" db="EMBL/GenBank/DDBJ databases">
        <authorList>
            <person name="Rodrigo-Torres L."/>
            <person name="Arahal R. D."/>
            <person name="Lucena T."/>
        </authorList>
    </citation>
    <scope>NUCLEOTIDE SEQUENCE [LARGE SCALE GENOMIC DNA]</scope>
    <source>
        <strain evidence="3 4">CECT 9293</strain>
    </source>
</reference>
<dbReference type="RefSeq" id="WP_228455542.1">
    <property type="nucleotide sequence ID" value="NZ_CACVBR010000030.1"/>
</dbReference>
<evidence type="ECO:0000313" key="4">
    <source>
        <dbReference type="Proteomes" id="UP000445144"/>
    </source>
</evidence>